<evidence type="ECO:0000313" key="7">
    <source>
        <dbReference type="Proteomes" id="UP001057291"/>
    </source>
</evidence>
<dbReference type="InterPro" id="IPR017961">
    <property type="entry name" value="DNA_pol_Y-fam_little_finger"/>
</dbReference>
<dbReference type="GO" id="GO:0003684">
    <property type="term" value="F:damaged DNA binding"/>
    <property type="evidence" value="ECO:0007669"/>
    <property type="project" value="InterPro"/>
</dbReference>
<dbReference type="PANTHER" id="PTHR11076:SF35">
    <property type="entry name" value="DNA REPAIR PROTEIN HOMOLOG YOBH"/>
    <property type="match status" value="1"/>
</dbReference>
<dbReference type="HAMAP" id="MF_01113">
    <property type="entry name" value="DNApol_IV"/>
    <property type="match status" value="1"/>
</dbReference>
<dbReference type="Gene3D" id="3.40.1170.60">
    <property type="match status" value="1"/>
</dbReference>
<dbReference type="InterPro" id="IPR050116">
    <property type="entry name" value="DNA_polymerase-Y"/>
</dbReference>
<dbReference type="GO" id="GO:0003887">
    <property type="term" value="F:DNA-directed DNA polymerase activity"/>
    <property type="evidence" value="ECO:0007669"/>
    <property type="project" value="UniProtKB-UniRule"/>
</dbReference>
<dbReference type="InterPro" id="IPR036775">
    <property type="entry name" value="DNA_pol_Y-fam_lit_finger_sf"/>
</dbReference>
<feature type="binding site" evidence="4">
    <location>
        <position position="106"/>
    </location>
    <ligand>
        <name>Mg(2+)</name>
        <dbReference type="ChEBI" id="CHEBI:18420"/>
    </ligand>
</feature>
<gene>
    <name evidence="6" type="primary">dinB2_2</name>
    <name evidence="4" type="synonym">dinB</name>
    <name evidence="6" type="ORF">DNHGIG_40110</name>
</gene>
<keyword evidence="4" id="KW-0234">DNA repair</keyword>
<dbReference type="PANTHER" id="PTHR11076">
    <property type="entry name" value="DNA REPAIR POLYMERASE UMUC / TRANSFERASE FAMILY MEMBER"/>
    <property type="match status" value="1"/>
</dbReference>
<keyword evidence="3 4" id="KW-0239">DNA-directed DNA polymerase</keyword>
<keyword evidence="4" id="KW-0963">Cytoplasm</keyword>
<proteinExistence type="inferred from homology"/>
<keyword evidence="2 4" id="KW-0515">Mutator protein</keyword>
<name>A0AAV4LN60_9BACL</name>
<sequence>MKNRRILLCDMNSFYASVEQARDPSLRGKPVIVAGNPETRNGIVLAVSKEAKAYGVKTAMVLAEALGRCPQAIVVRPHMQLYIDVSVHIMSIAQQFTDLVEVYSIDELFIDPTGTERLWGDAWEVARQFRQAVMDTVGIRCSIGIGPNKLVAKVCADVEAKKAPEGIAEWTPDDIPTKMWPLPIRDLFGVGSRMEHNFSRMGILTIGDLAKYPKRHLVKRWGLMGEVYHLSANGIDYSPVTPTTFQNAMKGVGHSITLARDYEDQREIEIVLLELTEEVCRRMRAMKKAGKTVNVYVRDADMIHGFARSFSLPTHTNITMDIYRGVLHVFRKFWYGSSVRAVGMGVTNLADDTEMQLDLFNDKVRKRALGYTMDRIRAKYGSTALMRCASLTKAGILPERASKIGGHYA</sequence>
<dbReference type="CDD" id="cd03586">
    <property type="entry name" value="PolY_Pol_IV_kappa"/>
    <property type="match status" value="1"/>
</dbReference>
<feature type="domain" description="UmuC" evidence="5">
    <location>
        <begin position="6"/>
        <end position="191"/>
    </location>
</feature>
<dbReference type="GO" id="GO:0005829">
    <property type="term" value="C:cytosol"/>
    <property type="evidence" value="ECO:0007669"/>
    <property type="project" value="TreeGrafter"/>
</dbReference>
<keyword evidence="7" id="KW-1185">Reference proteome</keyword>
<dbReference type="EC" id="2.7.7.7" evidence="4"/>
<evidence type="ECO:0000256" key="1">
    <source>
        <dbReference type="ARBA" id="ARBA00010945"/>
    </source>
</evidence>
<dbReference type="Proteomes" id="UP001057291">
    <property type="component" value="Unassembled WGS sequence"/>
</dbReference>
<dbReference type="InterPro" id="IPR024728">
    <property type="entry name" value="PolY_HhH_motif"/>
</dbReference>
<organism evidence="6 7">
    <name type="scientific">Collibacillus ludicampi</name>
    <dbReference type="NCBI Taxonomy" id="2771369"/>
    <lineage>
        <taxon>Bacteria</taxon>
        <taxon>Bacillati</taxon>
        <taxon>Bacillota</taxon>
        <taxon>Bacilli</taxon>
        <taxon>Bacillales</taxon>
        <taxon>Alicyclobacillaceae</taxon>
        <taxon>Collibacillus</taxon>
    </lineage>
</organism>
<evidence type="ECO:0000259" key="5">
    <source>
        <dbReference type="PROSITE" id="PS50173"/>
    </source>
</evidence>
<dbReference type="GO" id="GO:0042276">
    <property type="term" value="P:error-prone translesion synthesis"/>
    <property type="evidence" value="ECO:0007669"/>
    <property type="project" value="TreeGrafter"/>
</dbReference>
<keyword evidence="4" id="KW-0479">Metal-binding</keyword>
<dbReference type="NCBIfam" id="NF002848">
    <property type="entry name" value="PRK03103.1"/>
    <property type="match status" value="1"/>
</dbReference>
<dbReference type="Gene3D" id="3.30.70.270">
    <property type="match status" value="1"/>
</dbReference>
<dbReference type="RefSeq" id="WP_282201516.1">
    <property type="nucleotide sequence ID" value="NZ_BOQE01000002.1"/>
</dbReference>
<dbReference type="Gene3D" id="1.10.150.20">
    <property type="entry name" value="5' to 3' exonuclease, C-terminal subdomain"/>
    <property type="match status" value="1"/>
</dbReference>
<evidence type="ECO:0000256" key="2">
    <source>
        <dbReference type="ARBA" id="ARBA00022457"/>
    </source>
</evidence>
<feature type="active site" evidence="4">
    <location>
        <position position="107"/>
    </location>
</feature>
<dbReference type="GO" id="GO:0009432">
    <property type="term" value="P:SOS response"/>
    <property type="evidence" value="ECO:0007669"/>
    <property type="project" value="TreeGrafter"/>
</dbReference>
<dbReference type="InterPro" id="IPR043128">
    <property type="entry name" value="Rev_trsase/Diguanyl_cyclase"/>
</dbReference>
<dbReference type="SUPFAM" id="SSF56672">
    <property type="entry name" value="DNA/RNA polymerases"/>
    <property type="match status" value="1"/>
</dbReference>
<dbReference type="Gene3D" id="3.30.1490.100">
    <property type="entry name" value="DNA polymerase, Y-family, little finger domain"/>
    <property type="match status" value="1"/>
</dbReference>
<keyword evidence="4" id="KW-0235">DNA replication</keyword>
<comment type="similarity">
    <text evidence="1 4">Belongs to the DNA polymerase type-Y family.</text>
</comment>
<dbReference type="PROSITE" id="PS50173">
    <property type="entry name" value="UMUC"/>
    <property type="match status" value="1"/>
</dbReference>
<evidence type="ECO:0000313" key="6">
    <source>
        <dbReference type="EMBL" id="GIM48462.1"/>
    </source>
</evidence>
<keyword evidence="4" id="KW-0460">Magnesium</keyword>
<feature type="site" description="Substrate discrimination" evidence="4">
    <location>
        <position position="15"/>
    </location>
</feature>
<dbReference type="GO" id="GO:0006261">
    <property type="term" value="P:DNA-templated DNA replication"/>
    <property type="evidence" value="ECO:0007669"/>
    <property type="project" value="UniProtKB-UniRule"/>
</dbReference>
<comment type="subcellular location">
    <subcellularLocation>
        <location evidence="4">Cytoplasm</location>
    </subcellularLocation>
</comment>
<evidence type="ECO:0000256" key="4">
    <source>
        <dbReference type="HAMAP-Rule" id="MF_01113"/>
    </source>
</evidence>
<comment type="cofactor">
    <cofactor evidence="4">
        <name>Mg(2+)</name>
        <dbReference type="ChEBI" id="CHEBI:18420"/>
    </cofactor>
    <text evidence="4">Binds 2 magnesium ions per subunit.</text>
</comment>
<protein>
    <recommendedName>
        <fullName evidence="4">DNA polymerase IV</fullName>
        <shortName evidence="4">Pol IV</shortName>
        <ecNumber evidence="4">2.7.7.7</ecNumber>
    </recommendedName>
</protein>
<comment type="subunit">
    <text evidence="4">Monomer.</text>
</comment>
<dbReference type="AlphaFoldDB" id="A0AAV4LN60"/>
<dbReference type="InterPro" id="IPR043502">
    <property type="entry name" value="DNA/RNA_pol_sf"/>
</dbReference>
<comment type="caution">
    <text evidence="6">The sequence shown here is derived from an EMBL/GenBank/DDBJ whole genome shotgun (WGS) entry which is preliminary data.</text>
</comment>
<feature type="binding site" evidence="4">
    <location>
        <position position="10"/>
    </location>
    <ligand>
        <name>Mg(2+)</name>
        <dbReference type="ChEBI" id="CHEBI:18420"/>
    </ligand>
</feature>
<dbReference type="SUPFAM" id="SSF100879">
    <property type="entry name" value="Lesion bypass DNA polymerase (Y-family), little finger domain"/>
    <property type="match status" value="1"/>
</dbReference>
<evidence type="ECO:0000256" key="3">
    <source>
        <dbReference type="ARBA" id="ARBA00022932"/>
    </source>
</evidence>
<comment type="catalytic activity">
    <reaction evidence="4">
        <text>DNA(n) + a 2'-deoxyribonucleoside 5'-triphosphate = DNA(n+1) + diphosphate</text>
        <dbReference type="Rhea" id="RHEA:22508"/>
        <dbReference type="Rhea" id="RHEA-COMP:17339"/>
        <dbReference type="Rhea" id="RHEA-COMP:17340"/>
        <dbReference type="ChEBI" id="CHEBI:33019"/>
        <dbReference type="ChEBI" id="CHEBI:61560"/>
        <dbReference type="ChEBI" id="CHEBI:173112"/>
        <dbReference type="EC" id="2.7.7.7"/>
    </reaction>
</comment>
<keyword evidence="4" id="KW-0238">DNA-binding</keyword>
<dbReference type="InterPro" id="IPR001126">
    <property type="entry name" value="UmuC"/>
</dbReference>
<dbReference type="Pfam" id="PF11798">
    <property type="entry name" value="IMS_HHH"/>
    <property type="match status" value="1"/>
</dbReference>
<dbReference type="Pfam" id="PF11799">
    <property type="entry name" value="IMS_C"/>
    <property type="match status" value="1"/>
</dbReference>
<keyword evidence="4" id="KW-0808">Transferase</keyword>
<comment type="function">
    <text evidence="4">Poorly processive, error-prone DNA polymerase involved in untargeted mutagenesis. Copies undamaged DNA at stalled replication forks, which arise in vivo from mismatched or misaligned primer ends. These misaligned primers can be extended by PolIV. Exhibits no 3'-5' exonuclease (proofreading) activity. May be involved in translesional synthesis, in conjunction with the beta clamp from PolIII.</text>
</comment>
<accession>A0AAV4LN60</accession>
<reference evidence="6" key="1">
    <citation type="journal article" date="2023" name="Int. J. Syst. Evol. Microbiol.">
        <title>Collibacillus ludicampi gen. nov., sp. nov., a new soil bacterium of the family Alicyclobacillaceae.</title>
        <authorList>
            <person name="Jojima T."/>
            <person name="Ioku Y."/>
            <person name="Fukuta Y."/>
            <person name="Shirasaka N."/>
            <person name="Matsumura Y."/>
            <person name="Mori M."/>
        </authorList>
    </citation>
    <scope>NUCLEOTIDE SEQUENCE</scope>
    <source>
        <strain evidence="6">TP075</strain>
    </source>
</reference>
<dbReference type="EMBL" id="BOQE01000002">
    <property type="protein sequence ID" value="GIM48462.1"/>
    <property type="molecule type" value="Genomic_DNA"/>
</dbReference>
<keyword evidence="4" id="KW-0548">Nucleotidyltransferase</keyword>
<dbReference type="GO" id="GO:0006281">
    <property type="term" value="P:DNA repair"/>
    <property type="evidence" value="ECO:0007669"/>
    <property type="project" value="UniProtKB-UniRule"/>
</dbReference>
<dbReference type="InterPro" id="IPR022880">
    <property type="entry name" value="DNApol_IV"/>
</dbReference>
<dbReference type="GO" id="GO:0000287">
    <property type="term" value="F:magnesium ion binding"/>
    <property type="evidence" value="ECO:0007669"/>
    <property type="project" value="UniProtKB-UniRule"/>
</dbReference>
<dbReference type="Pfam" id="PF00817">
    <property type="entry name" value="IMS"/>
    <property type="match status" value="1"/>
</dbReference>
<keyword evidence="4" id="KW-0227">DNA damage</keyword>